<dbReference type="RefSeq" id="WP_222991360.1">
    <property type="nucleotide sequence ID" value="NZ_JAINVV010000008.1"/>
</dbReference>
<evidence type="ECO:0000313" key="1">
    <source>
        <dbReference type="EMBL" id="MBY8824286.1"/>
    </source>
</evidence>
<name>A0ABS7PSP0_9SPHN</name>
<evidence type="ECO:0008006" key="3">
    <source>
        <dbReference type="Google" id="ProtNLM"/>
    </source>
</evidence>
<protein>
    <recommendedName>
        <fullName evidence="3">DUF4238 domain-containing protein</fullName>
    </recommendedName>
</protein>
<sequence>MMSGGNRSKDHHWWPVALQGYWANKHGNVSWIDPNAERGTKRYYNRKIGSKRHGHTMLKGKGVWETNFESEFDIDDKIHNIIAALKGLKPLGVSLKDARPILKLLLKKDRSIKDGCRLYHLDERLHRNLLLLLHSLLIRSPSFRSKYERFPMRFGLPQNEDIGKANMHQNYRLAKRLCTTGYISLHSFVLLHSPFKKFICGDGHLDWLTGGLTAMRIDGRALIPLTPHLCVYFCTLNSRRSSAPNCASLLAPPWMVDQANDIVQIYSGNRLFFLGKPPSLSPHFLRGQFLEHDNHRDPLIEALDEIAGNNRDRGFLAGF</sequence>
<evidence type="ECO:0000313" key="2">
    <source>
        <dbReference type="Proteomes" id="UP000706039"/>
    </source>
</evidence>
<reference evidence="1 2" key="1">
    <citation type="submission" date="2021-08" db="EMBL/GenBank/DDBJ databases">
        <authorList>
            <person name="Tuo L."/>
        </authorList>
    </citation>
    <scope>NUCLEOTIDE SEQUENCE [LARGE SCALE GENOMIC DNA]</scope>
    <source>
        <strain evidence="1 2">JCM 31229</strain>
    </source>
</reference>
<proteinExistence type="predicted"/>
<organism evidence="1 2">
    <name type="scientific">Sphingomonas colocasiae</name>
    <dbReference type="NCBI Taxonomy" id="1848973"/>
    <lineage>
        <taxon>Bacteria</taxon>
        <taxon>Pseudomonadati</taxon>
        <taxon>Pseudomonadota</taxon>
        <taxon>Alphaproteobacteria</taxon>
        <taxon>Sphingomonadales</taxon>
        <taxon>Sphingomonadaceae</taxon>
        <taxon>Sphingomonas</taxon>
    </lineage>
</organism>
<comment type="caution">
    <text evidence="1">The sequence shown here is derived from an EMBL/GenBank/DDBJ whole genome shotgun (WGS) entry which is preliminary data.</text>
</comment>
<gene>
    <name evidence="1" type="ORF">K7G82_18425</name>
</gene>
<keyword evidence="2" id="KW-1185">Reference proteome</keyword>
<dbReference type="Proteomes" id="UP000706039">
    <property type="component" value="Unassembled WGS sequence"/>
</dbReference>
<dbReference type="EMBL" id="JAINVV010000008">
    <property type="protein sequence ID" value="MBY8824286.1"/>
    <property type="molecule type" value="Genomic_DNA"/>
</dbReference>
<accession>A0ABS7PSP0</accession>